<dbReference type="GO" id="GO:0005886">
    <property type="term" value="C:plasma membrane"/>
    <property type="evidence" value="ECO:0007669"/>
    <property type="project" value="UniProtKB-SubCell"/>
</dbReference>
<dbReference type="EMBL" id="CP049056">
    <property type="protein sequence ID" value="QIE56445.1"/>
    <property type="molecule type" value="Genomic_DNA"/>
</dbReference>
<gene>
    <name evidence="9" type="ORF">G5B40_13825</name>
</gene>
<keyword evidence="3 6" id="KW-0812">Transmembrane</keyword>
<dbReference type="KEGG" id="hdh:G5B40_13825"/>
<feature type="domain" description="MacB-like periplasmic core" evidence="8">
    <location>
        <begin position="25"/>
        <end position="236"/>
    </location>
</feature>
<dbReference type="PANTHER" id="PTHR30287">
    <property type="entry name" value="MEMBRANE COMPONENT OF PREDICTED ABC SUPERFAMILY METABOLITE UPTAKE TRANSPORTER"/>
    <property type="match status" value="1"/>
</dbReference>
<feature type="transmembrane region" description="Helical" evidence="6">
    <location>
        <begin position="814"/>
        <end position="834"/>
    </location>
</feature>
<protein>
    <submittedName>
        <fullName evidence="9">FtsX-like permease family protein</fullName>
    </submittedName>
</protein>
<name>A0A7L5BX09_9RHOB</name>
<feature type="transmembrane region" description="Helical" evidence="6">
    <location>
        <begin position="402"/>
        <end position="422"/>
    </location>
</feature>
<evidence type="ECO:0000259" key="8">
    <source>
        <dbReference type="Pfam" id="PF12704"/>
    </source>
</evidence>
<dbReference type="InterPro" id="IPR025857">
    <property type="entry name" value="MacB_PCD"/>
</dbReference>
<keyword evidence="5 6" id="KW-0472">Membrane</keyword>
<evidence type="ECO:0000256" key="1">
    <source>
        <dbReference type="ARBA" id="ARBA00004651"/>
    </source>
</evidence>
<evidence type="ECO:0000256" key="6">
    <source>
        <dbReference type="SAM" id="Phobius"/>
    </source>
</evidence>
<dbReference type="Pfam" id="PF02687">
    <property type="entry name" value="FtsX"/>
    <property type="match status" value="2"/>
</dbReference>
<organism evidence="9 10">
    <name type="scientific">Pikeienuella piscinae</name>
    <dbReference type="NCBI Taxonomy" id="2748098"/>
    <lineage>
        <taxon>Bacteria</taxon>
        <taxon>Pseudomonadati</taxon>
        <taxon>Pseudomonadota</taxon>
        <taxon>Alphaproteobacteria</taxon>
        <taxon>Rhodobacterales</taxon>
        <taxon>Paracoccaceae</taxon>
        <taxon>Pikeienuella</taxon>
    </lineage>
</organism>
<feature type="transmembrane region" description="Helical" evidence="6">
    <location>
        <begin position="428"/>
        <end position="450"/>
    </location>
</feature>
<feature type="transmembrane region" description="Helical" evidence="6">
    <location>
        <begin position="336"/>
        <end position="356"/>
    </location>
</feature>
<keyword evidence="4 6" id="KW-1133">Transmembrane helix</keyword>
<proteinExistence type="predicted"/>
<dbReference type="Pfam" id="PF12704">
    <property type="entry name" value="MacB_PCD"/>
    <property type="match status" value="1"/>
</dbReference>
<keyword evidence="2" id="KW-1003">Cell membrane</keyword>
<keyword evidence="10" id="KW-1185">Reference proteome</keyword>
<comment type="subcellular location">
    <subcellularLocation>
        <location evidence="1">Cell membrane</location>
        <topology evidence="1">Multi-pass membrane protein</topology>
    </subcellularLocation>
</comment>
<feature type="transmembrane region" description="Helical" evidence="6">
    <location>
        <begin position="727"/>
        <end position="747"/>
    </location>
</feature>
<feature type="domain" description="ABC3 transporter permease C-terminal" evidence="7">
    <location>
        <begin position="730"/>
        <end position="838"/>
    </location>
</feature>
<evidence type="ECO:0000259" key="7">
    <source>
        <dbReference type="Pfam" id="PF02687"/>
    </source>
</evidence>
<evidence type="ECO:0000256" key="4">
    <source>
        <dbReference type="ARBA" id="ARBA00022989"/>
    </source>
</evidence>
<accession>A0A7L5BX09</accession>
<sequence length="849" mass="87937">MSPALAFRFALREMRGGLRGFRIFLACLALGVAAVAAVGSVRTAIETGLAEQGRAILGGDAELRLTYRRATEEERATAFDVAERTSEIVDFRSMAVAKSRISGEIERGLTQLKGVDANYPLYGEVGLSPEMTLTQALEEREGLPGLVMERALIDRMGLAIGDEVRLGTASFTLRAALAVEPDGVSAGFGLGPRTIVATDALEGSGLLGEGSFFESALRLQLPPGADLEALKTRFEAEPGGWRWRDSRNGAPGLKRFVERIAAFLVLVGLAALAVGGVGIASAVRAYLGEKTATIATLKTIGAPSGGVFMIYLMQIGMLTLVGIIIGLALGAGLPALIGPLFAAALPVPALFAVYPVPLTEAAIYGALTAFLFALWPLARVREVRAAALFRDIATPARGRRRIGDLVALGALLLALIAAALVFSGAPMLAGWFIAGVAGALATLWLVAKLVARLAAGAARGRLPRGRPALRLALAAVGGPGGETTSAALSLGLGLTVLAAIGQIDFNMRNVIDEQLPERSPAYFFIDIQNTQLDGFLETARAVPGVGEIDTAPMLRGVITHLAGVPAAEARETVDPGGAWVLRGDRGVSYASRPPDGAVITQGAWWPEAYSGPPLVSFSAEEGAELGLKLGDTIGVSVLGRELTLTVANFREIDWRGMGINFLMILDPHAMAGAPHTHIATVDATEAAEAPLVRAVGAGFPNVTAIRVRDAIERVSAGLADIAAASRWAAGAVLLTGLVVLIGAAAAGERARAYEAAILKVLGASRTQILSSFALRALLVGAAAGLVAIGFGAAAAWGVVTYVLEGSFRLDPTSAIGVVAGGALAALLAGLTFAWRPLSRRPAQVLRAQE</sequence>
<dbReference type="RefSeq" id="WP_165099713.1">
    <property type="nucleotide sequence ID" value="NZ_CP049056.1"/>
</dbReference>
<evidence type="ECO:0000256" key="2">
    <source>
        <dbReference type="ARBA" id="ARBA00022475"/>
    </source>
</evidence>
<evidence type="ECO:0000256" key="3">
    <source>
        <dbReference type="ARBA" id="ARBA00022692"/>
    </source>
</evidence>
<dbReference type="PANTHER" id="PTHR30287:SF1">
    <property type="entry name" value="INNER MEMBRANE PROTEIN"/>
    <property type="match status" value="1"/>
</dbReference>
<dbReference type="InterPro" id="IPR003838">
    <property type="entry name" value="ABC3_permease_C"/>
</dbReference>
<feature type="transmembrane region" description="Helical" evidence="6">
    <location>
        <begin position="20"/>
        <end position="41"/>
    </location>
</feature>
<feature type="transmembrane region" description="Helical" evidence="6">
    <location>
        <begin position="307"/>
        <end position="329"/>
    </location>
</feature>
<feature type="transmembrane region" description="Helical" evidence="6">
    <location>
        <begin position="471"/>
        <end position="500"/>
    </location>
</feature>
<feature type="domain" description="ABC3 transporter permease C-terminal" evidence="7">
    <location>
        <begin position="266"/>
        <end position="381"/>
    </location>
</feature>
<feature type="transmembrane region" description="Helical" evidence="6">
    <location>
        <begin position="768"/>
        <end position="794"/>
    </location>
</feature>
<dbReference type="AlphaFoldDB" id="A0A7L5BX09"/>
<dbReference type="InterPro" id="IPR038766">
    <property type="entry name" value="Membrane_comp_ABC_pdt"/>
</dbReference>
<evidence type="ECO:0000313" key="9">
    <source>
        <dbReference type="EMBL" id="QIE56445.1"/>
    </source>
</evidence>
<reference evidence="9 10" key="1">
    <citation type="submission" date="2020-02" db="EMBL/GenBank/DDBJ databases">
        <title>complete genome sequence of Rhodobacteraceae bacterium.</title>
        <authorList>
            <person name="Park J."/>
            <person name="Kim Y.-S."/>
            <person name="Kim K.-H."/>
        </authorList>
    </citation>
    <scope>NUCLEOTIDE SEQUENCE [LARGE SCALE GENOMIC DNA]</scope>
    <source>
        <strain evidence="9 10">RR4-56</strain>
    </source>
</reference>
<feature type="transmembrane region" description="Helical" evidence="6">
    <location>
        <begin position="260"/>
        <end position="287"/>
    </location>
</feature>
<feature type="transmembrane region" description="Helical" evidence="6">
    <location>
        <begin position="362"/>
        <end position="381"/>
    </location>
</feature>
<evidence type="ECO:0000256" key="5">
    <source>
        <dbReference type="ARBA" id="ARBA00023136"/>
    </source>
</evidence>
<evidence type="ECO:0000313" key="10">
    <source>
        <dbReference type="Proteomes" id="UP000503336"/>
    </source>
</evidence>
<dbReference type="Proteomes" id="UP000503336">
    <property type="component" value="Chromosome"/>
</dbReference>